<dbReference type="NCBIfam" id="TIGR00544">
    <property type="entry name" value="lgt"/>
    <property type="match status" value="1"/>
</dbReference>
<dbReference type="EC" id="2.5.1.145" evidence="7"/>
<name>A0AAE3JA20_9FIRM</name>
<organism evidence="8 9">
    <name type="scientific">Hominilimicola fabiformis</name>
    <dbReference type="NCBI Taxonomy" id="2885356"/>
    <lineage>
        <taxon>Bacteria</taxon>
        <taxon>Bacillati</taxon>
        <taxon>Bacillota</taxon>
        <taxon>Clostridia</taxon>
        <taxon>Eubacteriales</taxon>
        <taxon>Oscillospiraceae</taxon>
        <taxon>Hominilimicola</taxon>
    </lineage>
</organism>
<comment type="function">
    <text evidence="7">Catalyzes the transfer of the diacylglyceryl group from phosphatidylglycerol to the sulfhydryl group of the N-terminal cysteine of a prolipoprotein, the first step in the formation of mature lipoproteins.</text>
</comment>
<dbReference type="PROSITE" id="PS01311">
    <property type="entry name" value="LGT"/>
    <property type="match status" value="1"/>
</dbReference>
<proteinExistence type="inferred from homology"/>
<comment type="catalytic activity">
    <reaction evidence="7">
        <text>L-cysteinyl-[prolipoprotein] + a 1,2-diacyl-sn-glycero-3-phospho-(1'-sn-glycerol) = an S-1,2-diacyl-sn-glyceryl-L-cysteinyl-[prolipoprotein] + sn-glycerol 1-phosphate + H(+)</text>
        <dbReference type="Rhea" id="RHEA:56712"/>
        <dbReference type="Rhea" id="RHEA-COMP:14679"/>
        <dbReference type="Rhea" id="RHEA-COMP:14680"/>
        <dbReference type="ChEBI" id="CHEBI:15378"/>
        <dbReference type="ChEBI" id="CHEBI:29950"/>
        <dbReference type="ChEBI" id="CHEBI:57685"/>
        <dbReference type="ChEBI" id="CHEBI:64716"/>
        <dbReference type="ChEBI" id="CHEBI:140658"/>
        <dbReference type="EC" id="2.5.1.145"/>
    </reaction>
</comment>
<feature type="transmembrane region" description="Helical" evidence="7">
    <location>
        <begin position="131"/>
        <end position="154"/>
    </location>
</feature>
<reference evidence="8 9" key="1">
    <citation type="submission" date="2021-10" db="EMBL/GenBank/DDBJ databases">
        <title>Anaerobic single-cell dispensing facilitates the cultivation of human gut bacteria.</title>
        <authorList>
            <person name="Afrizal A."/>
        </authorList>
    </citation>
    <scope>NUCLEOTIDE SEQUENCE [LARGE SCALE GENOMIC DNA]</scope>
    <source>
        <strain evidence="8 9">CLA-AA-H232</strain>
    </source>
</reference>
<dbReference type="GO" id="GO:0008961">
    <property type="term" value="F:phosphatidylglycerol-prolipoprotein diacylglyceryl transferase activity"/>
    <property type="evidence" value="ECO:0007669"/>
    <property type="project" value="UniProtKB-UniRule"/>
</dbReference>
<feature type="transmembrane region" description="Helical" evidence="7">
    <location>
        <begin position="27"/>
        <end position="46"/>
    </location>
</feature>
<comment type="subcellular location">
    <subcellularLocation>
        <location evidence="7">Cell membrane</location>
        <topology evidence="7">Multi-pass membrane protein</topology>
    </subcellularLocation>
</comment>
<dbReference type="HAMAP" id="MF_01147">
    <property type="entry name" value="Lgt"/>
    <property type="match status" value="1"/>
</dbReference>
<feature type="transmembrane region" description="Helical" evidence="7">
    <location>
        <begin position="199"/>
        <end position="217"/>
    </location>
</feature>
<gene>
    <name evidence="7 8" type="primary">lgt</name>
    <name evidence="8" type="ORF">LKE05_11080</name>
</gene>
<feature type="binding site" evidence="7">
    <location>
        <position position="143"/>
    </location>
    <ligand>
        <name>a 1,2-diacyl-sn-glycero-3-phospho-(1'-sn-glycerol)</name>
        <dbReference type="ChEBI" id="CHEBI:64716"/>
    </ligand>
</feature>
<dbReference type="PANTHER" id="PTHR30589">
    <property type="entry name" value="PROLIPOPROTEIN DIACYLGLYCERYL TRANSFERASE"/>
    <property type="match status" value="1"/>
</dbReference>
<feature type="transmembrane region" description="Helical" evidence="7">
    <location>
        <begin position="58"/>
        <end position="80"/>
    </location>
</feature>
<evidence type="ECO:0000256" key="2">
    <source>
        <dbReference type="ARBA" id="ARBA00022475"/>
    </source>
</evidence>
<evidence type="ECO:0000256" key="5">
    <source>
        <dbReference type="ARBA" id="ARBA00022989"/>
    </source>
</evidence>
<evidence type="ECO:0000313" key="8">
    <source>
        <dbReference type="EMBL" id="MCC2211329.1"/>
    </source>
</evidence>
<feature type="transmembrane region" description="Helical" evidence="7">
    <location>
        <begin position="229"/>
        <end position="255"/>
    </location>
</feature>
<evidence type="ECO:0000313" key="9">
    <source>
        <dbReference type="Proteomes" id="UP001198242"/>
    </source>
</evidence>
<dbReference type="EMBL" id="JAJEQM010000016">
    <property type="protein sequence ID" value="MCC2211329.1"/>
    <property type="molecule type" value="Genomic_DNA"/>
</dbReference>
<keyword evidence="3 7" id="KW-0808">Transferase</keyword>
<sequence>MNNIAFPKLGISLNISPVAFSIGSKPIYWYALIILSGFLLGLFFVYKTCEKRGVKKDNVWDIALFGLIFGIIGARIYYVLFALDEFDSIADMFKVWNGGLAIYGGIIGAIISTVIYCMVKKLNIAKVFDVCAPGLFIGQAIGRFGNFVNVEVYGGETNSLFGMSINGATPVHPLFLYESIWNVIGLVILLLIRDKKKNDGQVFCFYIFWYSFGRLFLEGMRNPNYILYVIPNVLGISQLVAILFMIAAVSAFVVLQVKAKKDNEI</sequence>
<evidence type="ECO:0000256" key="6">
    <source>
        <dbReference type="ARBA" id="ARBA00023136"/>
    </source>
</evidence>
<keyword evidence="5 7" id="KW-1133">Transmembrane helix</keyword>
<comment type="caution">
    <text evidence="8">The sequence shown here is derived from an EMBL/GenBank/DDBJ whole genome shotgun (WGS) entry which is preliminary data.</text>
</comment>
<comment type="similarity">
    <text evidence="1 7">Belongs to the Lgt family.</text>
</comment>
<comment type="pathway">
    <text evidence="7">Protein modification; lipoprotein biosynthesis (diacylglyceryl transfer).</text>
</comment>
<dbReference type="AlphaFoldDB" id="A0AAE3JA20"/>
<keyword evidence="9" id="KW-1185">Reference proteome</keyword>
<dbReference type="InterPro" id="IPR001640">
    <property type="entry name" value="Lgt"/>
</dbReference>
<evidence type="ECO:0000256" key="4">
    <source>
        <dbReference type="ARBA" id="ARBA00022692"/>
    </source>
</evidence>
<keyword evidence="2 7" id="KW-1003">Cell membrane</keyword>
<feature type="transmembrane region" description="Helical" evidence="7">
    <location>
        <begin position="100"/>
        <end position="119"/>
    </location>
</feature>
<dbReference type="Pfam" id="PF01790">
    <property type="entry name" value="LGT"/>
    <property type="match status" value="1"/>
</dbReference>
<dbReference type="Proteomes" id="UP001198242">
    <property type="component" value="Unassembled WGS sequence"/>
</dbReference>
<feature type="transmembrane region" description="Helical" evidence="7">
    <location>
        <begin position="174"/>
        <end position="192"/>
    </location>
</feature>
<protein>
    <recommendedName>
        <fullName evidence="7">Phosphatidylglycerol--prolipoprotein diacylglyceryl transferase</fullName>
        <ecNumber evidence="7">2.5.1.145</ecNumber>
    </recommendedName>
</protein>
<evidence type="ECO:0000256" key="1">
    <source>
        <dbReference type="ARBA" id="ARBA00007150"/>
    </source>
</evidence>
<dbReference type="GO" id="GO:0005886">
    <property type="term" value="C:plasma membrane"/>
    <property type="evidence" value="ECO:0007669"/>
    <property type="project" value="UniProtKB-SubCell"/>
</dbReference>
<evidence type="ECO:0000256" key="7">
    <source>
        <dbReference type="HAMAP-Rule" id="MF_01147"/>
    </source>
</evidence>
<evidence type="ECO:0000256" key="3">
    <source>
        <dbReference type="ARBA" id="ARBA00022679"/>
    </source>
</evidence>
<accession>A0AAE3JA20</accession>
<keyword evidence="4 7" id="KW-0812">Transmembrane</keyword>
<dbReference type="RefSeq" id="WP_308456908.1">
    <property type="nucleotide sequence ID" value="NZ_JAJEQM010000016.1"/>
</dbReference>
<dbReference type="GO" id="GO:0042158">
    <property type="term" value="P:lipoprotein biosynthetic process"/>
    <property type="evidence" value="ECO:0007669"/>
    <property type="project" value="UniProtKB-UniRule"/>
</dbReference>
<keyword evidence="6 7" id="KW-0472">Membrane</keyword>
<dbReference type="PANTHER" id="PTHR30589:SF0">
    <property type="entry name" value="PHOSPHATIDYLGLYCEROL--PROLIPOPROTEIN DIACYLGLYCERYL TRANSFERASE"/>
    <property type="match status" value="1"/>
</dbReference>